<dbReference type="KEGG" id="bmh:BMWSH_2354"/>
<accession>A0A8D3WYW6</accession>
<gene>
    <name evidence="2" type="ORF">BMWSH_2354</name>
</gene>
<sequence>MRNKRHVKRLLQRRIRSLRYVVLILFTILILKYVSEIM</sequence>
<evidence type="ECO:0000313" key="2">
    <source>
        <dbReference type="EMBL" id="AEN89236.1"/>
    </source>
</evidence>
<protein>
    <submittedName>
        <fullName evidence="2">Uncharacterized protein</fullName>
    </submittedName>
</protein>
<keyword evidence="1" id="KW-0472">Membrane</keyword>
<keyword evidence="1" id="KW-1133">Transmembrane helix</keyword>
<reference evidence="2 3" key="1">
    <citation type="journal article" date="2011" name="J. Bacteriol.">
        <title>Complete genome sequence of the industrial strain Bacillus megaterium WSH-002.</title>
        <authorList>
            <person name="Liu L."/>
            <person name="Li Y."/>
            <person name="Zhang J."/>
            <person name="Zou W."/>
            <person name="Zhou Z."/>
            <person name="Liu J."/>
            <person name="Li X."/>
            <person name="Wang L."/>
            <person name="Chen J."/>
        </authorList>
    </citation>
    <scope>NUCLEOTIDE SEQUENCE [LARGE SCALE GENOMIC DNA]</scope>
    <source>
        <strain evidence="2 3">WSH-002</strain>
    </source>
</reference>
<evidence type="ECO:0000256" key="1">
    <source>
        <dbReference type="SAM" id="Phobius"/>
    </source>
</evidence>
<name>A0A8D3WYW6_PRIMW</name>
<feature type="transmembrane region" description="Helical" evidence="1">
    <location>
        <begin position="20"/>
        <end position="35"/>
    </location>
</feature>
<dbReference type="AlphaFoldDB" id="A0A8D3WYW6"/>
<keyword evidence="1" id="KW-0812">Transmembrane</keyword>
<evidence type="ECO:0000313" key="3">
    <source>
        <dbReference type="Proteomes" id="UP000001283"/>
    </source>
</evidence>
<dbReference type="Proteomes" id="UP000001283">
    <property type="component" value="Chromosome"/>
</dbReference>
<organism evidence="2 3">
    <name type="scientific">Priestia megaterium (strain WSH-002)</name>
    <name type="common">Bacillus megaterium</name>
    <dbReference type="NCBI Taxonomy" id="1006007"/>
    <lineage>
        <taxon>Bacteria</taxon>
        <taxon>Bacillati</taxon>
        <taxon>Bacillota</taxon>
        <taxon>Bacilli</taxon>
        <taxon>Bacillales</taxon>
        <taxon>Bacillaceae</taxon>
        <taxon>Priestia</taxon>
    </lineage>
</organism>
<proteinExistence type="predicted"/>
<dbReference type="EMBL" id="CP003017">
    <property type="protein sequence ID" value="AEN89236.1"/>
    <property type="molecule type" value="Genomic_DNA"/>
</dbReference>